<evidence type="ECO:0000256" key="1">
    <source>
        <dbReference type="ARBA" id="ARBA00010088"/>
    </source>
</evidence>
<proteinExistence type="inferred from homology"/>
<dbReference type="EMBL" id="SEOQ01000464">
    <property type="protein sequence ID" value="TFY62429.1"/>
    <property type="molecule type" value="Genomic_DNA"/>
</dbReference>
<feature type="region of interest" description="Disordered" evidence="3">
    <location>
        <begin position="326"/>
        <end position="352"/>
    </location>
</feature>
<dbReference type="Gene3D" id="3.40.50.1820">
    <property type="entry name" value="alpha/beta hydrolase"/>
    <property type="match status" value="1"/>
</dbReference>
<dbReference type="OrthoDB" id="7130006at2759"/>
<dbReference type="Proteomes" id="UP000298327">
    <property type="component" value="Unassembled WGS sequence"/>
</dbReference>
<gene>
    <name evidence="6" type="ORF">EVG20_g6712</name>
</gene>
<dbReference type="Pfam" id="PF00561">
    <property type="entry name" value="Abhydrolase_1"/>
    <property type="match status" value="1"/>
</dbReference>
<keyword evidence="7" id="KW-1185">Reference proteome</keyword>
<dbReference type="AlphaFoldDB" id="A0A4Y9YN60"/>
<feature type="domain" description="AB hydrolase-1" evidence="5">
    <location>
        <begin position="43"/>
        <end position="125"/>
    </location>
</feature>
<feature type="region of interest" description="Disordered" evidence="3">
    <location>
        <begin position="551"/>
        <end position="637"/>
    </location>
</feature>
<dbReference type="SUPFAM" id="SSF53474">
    <property type="entry name" value="alpha/beta-Hydrolases"/>
    <property type="match status" value="1"/>
</dbReference>
<feature type="compositionally biased region" description="Low complexity" evidence="3">
    <location>
        <begin position="622"/>
        <end position="637"/>
    </location>
</feature>
<feature type="transmembrane region" description="Helical" evidence="4">
    <location>
        <begin position="213"/>
        <end position="234"/>
    </location>
</feature>
<feature type="transmembrane region" description="Helical" evidence="4">
    <location>
        <begin position="384"/>
        <end position="401"/>
    </location>
</feature>
<evidence type="ECO:0000313" key="7">
    <source>
        <dbReference type="Proteomes" id="UP000298327"/>
    </source>
</evidence>
<comment type="similarity">
    <text evidence="1">Belongs to the peptidase S33 family.</text>
</comment>
<evidence type="ECO:0000256" key="3">
    <source>
        <dbReference type="SAM" id="MobiDB-lite"/>
    </source>
</evidence>
<feature type="compositionally biased region" description="Basic and acidic residues" evidence="3">
    <location>
        <begin position="722"/>
        <end position="744"/>
    </location>
</feature>
<keyword evidence="4" id="KW-0812">Transmembrane</keyword>
<dbReference type="STRING" id="205917.A0A4Y9YN60"/>
<name>A0A4Y9YN60_9AGAM</name>
<protein>
    <recommendedName>
        <fullName evidence="5">AB hydrolase-1 domain-containing protein</fullName>
    </recommendedName>
</protein>
<keyword evidence="4" id="KW-0472">Membrane</keyword>
<accession>A0A4Y9YN60</accession>
<dbReference type="InterPro" id="IPR029058">
    <property type="entry name" value="AB_hydrolase_fold"/>
</dbReference>
<keyword evidence="4" id="KW-1133">Transmembrane helix</keyword>
<evidence type="ECO:0000256" key="2">
    <source>
        <dbReference type="ARBA" id="ARBA00022801"/>
    </source>
</evidence>
<feature type="compositionally biased region" description="Basic residues" evidence="3">
    <location>
        <begin position="343"/>
        <end position="352"/>
    </location>
</feature>
<dbReference type="PANTHER" id="PTHR21661:SF35">
    <property type="entry name" value="EPOXIDE HYDROLASE"/>
    <property type="match status" value="1"/>
</dbReference>
<feature type="compositionally biased region" description="Basic residues" evidence="3">
    <location>
        <begin position="551"/>
        <end position="562"/>
    </location>
</feature>
<sequence>MFTRDIAVDGFGALNVRYVHQKSEVEGAVPLLFVHGSEEGQLSFHVVALSLPGFGFSEGPKKKGFGLVQYAETAHKLMLALGYEEYVTQGGYWGNHLAGYTAHQYGPKHVKACHSNYPHPPEPSWKSSPLITLSLYTAKEKAGLALREEFFNTGRGYNEQQSTQPQTLGYGLADSPVGLLARIHEKLVTWSDAYPWEDDEVSPSIFHPLPHTVLVVLVVVVVVAVVAPSLPTAVRTVTTPKQVTCARSRRVADFAQSLRAPHSPRQPGLPPPAQSTVHALPCTFSPLRVLDAGALANSLDCIALRGRLLLTFPKFPPVALSQVSHQAKRHSSSATPAQPICSKPHRSPGRRRVAHVPHQSIFVRLFFICPAVRSILCLPSLPTHVAFLVFVALGVISFRVAHTPSAALRSIFVALHSSAVLTKPSAPPRPSTRHERAHRLLSPVSNNANAKPFSLSAPIPIPASRKSALPKHSPMPGPASPEMLFDMSPPTEGAAFPHYYSFTLSATTRIPSLVDGQCYARRAAEVNTSKHDASGSEPFLYAFPMPSAARTKRHSALQRIHSRTQSENVHPLGLQNRSQSPPFGRPELATTSTPPSPSPSPTELTSAFRADISPSPSPSPSPFVSASESSYSASPFPSAADPALLNRKSMWMTSELVVPPARARPRDTKHTTAPLQRSPFETALDEKRAAQEAKLTQCAKHASPSCFPAPVAPVLSEEDSLESIRSELPRRVPDHYPKRFDNRIPKKNAR</sequence>
<comment type="caution">
    <text evidence="6">The sequence shown here is derived from an EMBL/GenBank/DDBJ whole genome shotgun (WGS) entry which is preliminary data.</text>
</comment>
<organism evidence="6 7">
    <name type="scientific">Dentipellis fragilis</name>
    <dbReference type="NCBI Taxonomy" id="205917"/>
    <lineage>
        <taxon>Eukaryota</taxon>
        <taxon>Fungi</taxon>
        <taxon>Dikarya</taxon>
        <taxon>Basidiomycota</taxon>
        <taxon>Agaricomycotina</taxon>
        <taxon>Agaricomycetes</taxon>
        <taxon>Russulales</taxon>
        <taxon>Hericiaceae</taxon>
        <taxon>Dentipellis</taxon>
    </lineage>
</organism>
<evidence type="ECO:0000313" key="6">
    <source>
        <dbReference type="EMBL" id="TFY62429.1"/>
    </source>
</evidence>
<dbReference type="InterPro" id="IPR000073">
    <property type="entry name" value="AB_hydrolase_1"/>
</dbReference>
<dbReference type="PANTHER" id="PTHR21661">
    <property type="entry name" value="EPOXIDE HYDROLASE 1-RELATED"/>
    <property type="match status" value="1"/>
</dbReference>
<dbReference type="GO" id="GO:0097176">
    <property type="term" value="P:epoxide metabolic process"/>
    <property type="evidence" value="ECO:0007669"/>
    <property type="project" value="TreeGrafter"/>
</dbReference>
<feature type="region of interest" description="Disordered" evidence="3">
    <location>
        <begin position="718"/>
        <end position="750"/>
    </location>
</feature>
<dbReference type="GO" id="GO:0004301">
    <property type="term" value="F:epoxide hydrolase activity"/>
    <property type="evidence" value="ECO:0007669"/>
    <property type="project" value="TreeGrafter"/>
</dbReference>
<feature type="region of interest" description="Disordered" evidence="3">
    <location>
        <begin position="661"/>
        <end position="682"/>
    </location>
</feature>
<keyword evidence="2" id="KW-0378">Hydrolase</keyword>
<evidence type="ECO:0000259" key="5">
    <source>
        <dbReference type="Pfam" id="PF00561"/>
    </source>
</evidence>
<reference evidence="6 7" key="1">
    <citation type="submission" date="2019-02" db="EMBL/GenBank/DDBJ databases">
        <title>Genome sequencing of the rare red list fungi Dentipellis fragilis.</title>
        <authorList>
            <person name="Buettner E."/>
            <person name="Kellner H."/>
        </authorList>
    </citation>
    <scope>NUCLEOTIDE SEQUENCE [LARGE SCALE GENOMIC DNA]</scope>
    <source>
        <strain evidence="6 7">DSM 105465</strain>
    </source>
</reference>
<evidence type="ECO:0000256" key="4">
    <source>
        <dbReference type="SAM" id="Phobius"/>
    </source>
</evidence>